<comment type="subunit">
    <text evidence="5">Homodimer.</text>
</comment>
<dbReference type="STRING" id="67801.A0A1B0BD29"/>
<dbReference type="GO" id="GO:0016139">
    <property type="term" value="P:glycoside catabolic process"/>
    <property type="evidence" value="ECO:0007669"/>
    <property type="project" value="TreeGrafter"/>
</dbReference>
<dbReference type="FunFam" id="3.20.20.70:FF:000197">
    <property type="entry name" value="Alpha-galactosidase"/>
    <property type="match status" value="1"/>
</dbReference>
<name>A0A1B0BD29_9MUSC</name>
<evidence type="ECO:0000256" key="5">
    <source>
        <dbReference type="RuleBase" id="RU361168"/>
    </source>
</evidence>
<dbReference type="InterPro" id="IPR017853">
    <property type="entry name" value="GH"/>
</dbReference>
<dbReference type="PANTHER" id="PTHR11452:SF86">
    <property type="entry name" value="ALPHA-GALACTOSIDASE"/>
    <property type="match status" value="1"/>
</dbReference>
<dbReference type="Proteomes" id="UP000092460">
    <property type="component" value="Unassembled WGS sequence"/>
</dbReference>
<reference evidence="8" key="1">
    <citation type="submission" date="2015-01" db="EMBL/GenBank/DDBJ databases">
        <authorList>
            <person name="Aksoy S."/>
            <person name="Warren W."/>
            <person name="Wilson R.K."/>
        </authorList>
    </citation>
    <scope>NUCLEOTIDE SEQUENCE [LARGE SCALE GENOMIC DNA]</scope>
    <source>
        <strain evidence="8">IAEA</strain>
    </source>
</reference>
<keyword evidence="3 5" id="KW-0378">Hydrolase</keyword>
<proteinExistence type="inferred from homology"/>
<evidence type="ECO:0000313" key="8">
    <source>
        <dbReference type="Proteomes" id="UP000092460"/>
    </source>
</evidence>
<dbReference type="Pfam" id="PF16499">
    <property type="entry name" value="Melibiase_2"/>
    <property type="match status" value="1"/>
</dbReference>
<dbReference type="GO" id="GO:0004557">
    <property type="term" value="F:alpha-galactosidase activity"/>
    <property type="evidence" value="ECO:0007669"/>
    <property type="project" value="TreeGrafter"/>
</dbReference>
<dbReference type="InterPro" id="IPR002241">
    <property type="entry name" value="Glyco_hydro_27"/>
</dbReference>
<keyword evidence="2 6" id="KW-0732">Signal</keyword>
<dbReference type="SUPFAM" id="SSF51445">
    <property type="entry name" value="(Trans)glycosidases"/>
    <property type="match status" value="1"/>
</dbReference>
<dbReference type="EMBL" id="JXJN01012270">
    <property type="status" value="NOT_ANNOTATED_CDS"/>
    <property type="molecule type" value="Genomic_DNA"/>
</dbReference>
<dbReference type="PANTHER" id="PTHR11452">
    <property type="entry name" value="ALPHA-GALACTOSIDASE/ALPHA-N-ACETYLGALACTOSAMINIDASE"/>
    <property type="match status" value="1"/>
</dbReference>
<dbReference type="GO" id="GO:0005737">
    <property type="term" value="C:cytoplasm"/>
    <property type="evidence" value="ECO:0007669"/>
    <property type="project" value="TreeGrafter"/>
</dbReference>
<evidence type="ECO:0000256" key="2">
    <source>
        <dbReference type="ARBA" id="ARBA00022729"/>
    </source>
</evidence>
<dbReference type="InterPro" id="IPR000111">
    <property type="entry name" value="Glyco_hydro_27/36_CS"/>
</dbReference>
<organism evidence="7 8">
    <name type="scientific">Glossina palpalis gambiensis</name>
    <dbReference type="NCBI Taxonomy" id="67801"/>
    <lineage>
        <taxon>Eukaryota</taxon>
        <taxon>Metazoa</taxon>
        <taxon>Ecdysozoa</taxon>
        <taxon>Arthropoda</taxon>
        <taxon>Hexapoda</taxon>
        <taxon>Insecta</taxon>
        <taxon>Pterygota</taxon>
        <taxon>Neoptera</taxon>
        <taxon>Endopterygota</taxon>
        <taxon>Diptera</taxon>
        <taxon>Brachycera</taxon>
        <taxon>Muscomorpha</taxon>
        <taxon>Hippoboscoidea</taxon>
        <taxon>Glossinidae</taxon>
        <taxon>Glossina</taxon>
    </lineage>
</organism>
<feature type="signal peptide" evidence="6">
    <location>
        <begin position="1"/>
        <end position="22"/>
    </location>
</feature>
<reference evidence="7" key="2">
    <citation type="submission" date="2020-05" db="UniProtKB">
        <authorList>
            <consortium name="EnsemblMetazoa"/>
        </authorList>
    </citation>
    <scope>IDENTIFICATION</scope>
    <source>
        <strain evidence="7">IAEA</strain>
    </source>
</reference>
<evidence type="ECO:0000313" key="7">
    <source>
        <dbReference type="EnsemblMetazoa" id="GPPI026212-PA"/>
    </source>
</evidence>
<keyword evidence="8" id="KW-1185">Reference proteome</keyword>
<dbReference type="EC" id="3.2.1.-" evidence="5"/>
<accession>A0A1B0BD29</accession>
<dbReference type="PROSITE" id="PS00512">
    <property type="entry name" value="ALPHA_GALACTOSIDASE"/>
    <property type="match status" value="1"/>
</dbReference>
<sequence>MNQCISIFYITVIVFVTEYTNALENGLVRTPPMGWLSWERFRCNTDCKNDPDNCISERLFQVMADLLITEGYAAAGYEYVNVDDCWLEKHRSPSGQLIADRSRFPSGMRALSDYIHSKGLKFGIYEDYGNYTCAGYPGIIGHQYEDARLFADWKVDYVKLDGCYAFPHEMEKGYSEFQDILNKTGRPMVFSCSWPVYQIYAGIRPNYTSIKENCNLWRNYDDVQDSWVSVESIIDYYGNNQDLIAPNSGPGHWNDPDMDLYENVDYGILYPSTKIKVKVNPSGVVMLKAEVYVDAKYPNSYKYVFSL</sequence>
<dbReference type="EnsemblMetazoa" id="GPPI026212-RA">
    <property type="protein sequence ID" value="GPPI026212-PA"/>
    <property type="gene ID" value="GPPI026212"/>
</dbReference>
<protein>
    <recommendedName>
        <fullName evidence="5">Alpha-galactosidase</fullName>
        <ecNumber evidence="5">3.2.1.-</ecNumber>
    </recommendedName>
</protein>
<keyword evidence="5" id="KW-1015">Disulfide bond</keyword>
<dbReference type="InterPro" id="IPR013785">
    <property type="entry name" value="Aldolase_TIM"/>
</dbReference>
<feature type="chain" id="PRO_5008404746" description="Alpha-galactosidase" evidence="6">
    <location>
        <begin position="23"/>
        <end position="307"/>
    </location>
</feature>
<evidence type="ECO:0000256" key="6">
    <source>
        <dbReference type="SAM" id="SignalP"/>
    </source>
</evidence>
<evidence type="ECO:0000256" key="3">
    <source>
        <dbReference type="ARBA" id="ARBA00022801"/>
    </source>
</evidence>
<dbReference type="GO" id="GO:0009311">
    <property type="term" value="P:oligosaccharide metabolic process"/>
    <property type="evidence" value="ECO:0007669"/>
    <property type="project" value="TreeGrafter"/>
</dbReference>
<comment type="similarity">
    <text evidence="1 5">Belongs to the glycosyl hydrolase 27 family.</text>
</comment>
<dbReference type="CDD" id="cd14792">
    <property type="entry name" value="GH27"/>
    <property type="match status" value="1"/>
</dbReference>
<keyword evidence="4 5" id="KW-0326">Glycosidase</keyword>
<dbReference type="PRINTS" id="PR00740">
    <property type="entry name" value="GLHYDRLASE27"/>
</dbReference>
<evidence type="ECO:0000256" key="1">
    <source>
        <dbReference type="ARBA" id="ARBA00009743"/>
    </source>
</evidence>
<dbReference type="Gene3D" id="3.20.20.70">
    <property type="entry name" value="Aldolase class I"/>
    <property type="match status" value="1"/>
</dbReference>
<evidence type="ECO:0000256" key="4">
    <source>
        <dbReference type="ARBA" id="ARBA00023295"/>
    </source>
</evidence>
<dbReference type="AlphaFoldDB" id="A0A1B0BD29"/>
<dbReference type="VEuPathDB" id="VectorBase:GPPI026212"/>